<accession>A0A8B4G998</accession>
<dbReference type="AlphaFoldDB" id="A0A8B4G998"/>
<dbReference type="EMBL" id="LT906482">
    <property type="protein sequence ID" value="SNW09806.1"/>
    <property type="molecule type" value="Genomic_DNA"/>
</dbReference>
<evidence type="ECO:0000313" key="1">
    <source>
        <dbReference type="EMBL" id="SNW09806.1"/>
    </source>
</evidence>
<reference evidence="1 2" key="1">
    <citation type="submission" date="2017-06" db="EMBL/GenBank/DDBJ databases">
        <authorList>
            <consortium name="Pathogen Informatics"/>
        </authorList>
    </citation>
    <scope>NUCLEOTIDE SEQUENCE [LARGE SCALE GENOMIC DNA]</scope>
    <source>
        <strain evidence="1 2">NCTC10596</strain>
    </source>
</reference>
<dbReference type="Proteomes" id="UP000215465">
    <property type="component" value="Chromosome 1"/>
</dbReference>
<evidence type="ECO:0000313" key="2">
    <source>
        <dbReference type="Proteomes" id="UP000215465"/>
    </source>
</evidence>
<name>A0A8B4G998_EIKCO</name>
<dbReference type="KEGG" id="ecor:SAMEA4412678_1642"/>
<proteinExistence type="predicted"/>
<protein>
    <submittedName>
        <fullName evidence="1">Uncharacterized protein</fullName>
    </submittedName>
</protein>
<sequence length="88" mass="10003">MARGCKCFSGAWSAGVLLSARQPNTANNCFFTQPYCFNRDHLTTINSFLDILFANYAKVLPIRVDLEIMQGYVPAYGYRHWQPQSCFG</sequence>
<gene>
    <name evidence="1" type="ORF">SAMEA4412678_01642</name>
</gene>
<organism evidence="1 2">
    <name type="scientific">Eikenella corrodens</name>
    <dbReference type="NCBI Taxonomy" id="539"/>
    <lineage>
        <taxon>Bacteria</taxon>
        <taxon>Pseudomonadati</taxon>
        <taxon>Pseudomonadota</taxon>
        <taxon>Betaproteobacteria</taxon>
        <taxon>Neisseriales</taxon>
        <taxon>Neisseriaceae</taxon>
        <taxon>Eikenella</taxon>
    </lineage>
</organism>